<keyword evidence="2" id="KW-1185">Reference proteome</keyword>
<proteinExistence type="predicted"/>
<reference evidence="1 2" key="1">
    <citation type="journal article" date="2018" name="Sci. Rep.">
        <title>Genomic signatures of local adaptation to the degree of environmental predictability in rotifers.</title>
        <authorList>
            <person name="Franch-Gras L."/>
            <person name="Hahn C."/>
            <person name="Garcia-Roger E.M."/>
            <person name="Carmona M.J."/>
            <person name="Serra M."/>
            <person name="Gomez A."/>
        </authorList>
    </citation>
    <scope>NUCLEOTIDE SEQUENCE [LARGE SCALE GENOMIC DNA]</scope>
    <source>
        <strain evidence="1">HYR1</strain>
    </source>
</reference>
<dbReference type="AlphaFoldDB" id="A0A3M7PGZ2"/>
<sequence length="117" mass="13963">MSKTYTYQDCEKTTPGVIDPEEYENKIRFVLSELVFKILLNVYKTSTMNNHHRVIINKVKIMEIAIYCLKYLFYGLKFVQQNTSFSDEIQGTIHITWTHTVYKNIDSNLWTQIIFIR</sequence>
<gene>
    <name evidence="1" type="ORF">BpHYR1_023096</name>
</gene>
<comment type="caution">
    <text evidence="1">The sequence shown here is derived from an EMBL/GenBank/DDBJ whole genome shotgun (WGS) entry which is preliminary data.</text>
</comment>
<accession>A0A3M7PGZ2</accession>
<name>A0A3M7PGZ2_BRAPC</name>
<dbReference type="EMBL" id="REGN01011045">
    <property type="protein sequence ID" value="RMZ97990.1"/>
    <property type="molecule type" value="Genomic_DNA"/>
</dbReference>
<protein>
    <submittedName>
        <fullName evidence="1">Uncharacterized protein</fullName>
    </submittedName>
</protein>
<evidence type="ECO:0000313" key="1">
    <source>
        <dbReference type="EMBL" id="RMZ97990.1"/>
    </source>
</evidence>
<organism evidence="1 2">
    <name type="scientific">Brachionus plicatilis</name>
    <name type="common">Marine rotifer</name>
    <name type="synonym">Brachionus muelleri</name>
    <dbReference type="NCBI Taxonomy" id="10195"/>
    <lineage>
        <taxon>Eukaryota</taxon>
        <taxon>Metazoa</taxon>
        <taxon>Spiralia</taxon>
        <taxon>Gnathifera</taxon>
        <taxon>Rotifera</taxon>
        <taxon>Eurotatoria</taxon>
        <taxon>Monogononta</taxon>
        <taxon>Pseudotrocha</taxon>
        <taxon>Ploima</taxon>
        <taxon>Brachionidae</taxon>
        <taxon>Brachionus</taxon>
    </lineage>
</organism>
<evidence type="ECO:0000313" key="2">
    <source>
        <dbReference type="Proteomes" id="UP000276133"/>
    </source>
</evidence>
<dbReference type="Proteomes" id="UP000276133">
    <property type="component" value="Unassembled WGS sequence"/>
</dbReference>